<feature type="non-terminal residue" evidence="2">
    <location>
        <position position="1"/>
    </location>
</feature>
<gene>
    <name evidence="2" type="ORF">GCK32_022191</name>
</gene>
<feature type="compositionally biased region" description="Polar residues" evidence="1">
    <location>
        <begin position="91"/>
        <end position="101"/>
    </location>
</feature>
<sequence length="101" mass="11281">ISCDHVALSTEVSISSDGAECSSECPDVVFWRAVATQRASELDGIREEIEKIESLTMKNIMEKQALDKKHDELYSQLQSILQNSDDDEDSGTFQGEKQQLT</sequence>
<dbReference type="EMBL" id="WIXE01017711">
    <property type="protein sequence ID" value="KAK5971495.1"/>
    <property type="molecule type" value="Genomic_DNA"/>
</dbReference>
<name>A0AAN8F6W3_TRICO</name>
<dbReference type="Proteomes" id="UP001331761">
    <property type="component" value="Unassembled WGS sequence"/>
</dbReference>
<evidence type="ECO:0000313" key="3">
    <source>
        <dbReference type="Proteomes" id="UP001331761"/>
    </source>
</evidence>
<dbReference type="AlphaFoldDB" id="A0AAN8F6W3"/>
<feature type="region of interest" description="Disordered" evidence="1">
    <location>
        <begin position="80"/>
        <end position="101"/>
    </location>
</feature>
<evidence type="ECO:0000256" key="1">
    <source>
        <dbReference type="SAM" id="MobiDB-lite"/>
    </source>
</evidence>
<proteinExistence type="predicted"/>
<comment type="caution">
    <text evidence="2">The sequence shown here is derived from an EMBL/GenBank/DDBJ whole genome shotgun (WGS) entry which is preliminary data.</text>
</comment>
<keyword evidence="3" id="KW-1185">Reference proteome</keyword>
<reference evidence="2 3" key="1">
    <citation type="submission" date="2019-10" db="EMBL/GenBank/DDBJ databases">
        <title>Assembly and Annotation for the nematode Trichostrongylus colubriformis.</title>
        <authorList>
            <person name="Martin J."/>
        </authorList>
    </citation>
    <scope>NUCLEOTIDE SEQUENCE [LARGE SCALE GENOMIC DNA]</scope>
    <source>
        <strain evidence="2">G859</strain>
        <tissue evidence="2">Whole worm</tissue>
    </source>
</reference>
<accession>A0AAN8F6W3</accession>
<organism evidence="2 3">
    <name type="scientific">Trichostrongylus colubriformis</name>
    <name type="common">Black scour worm</name>
    <dbReference type="NCBI Taxonomy" id="6319"/>
    <lineage>
        <taxon>Eukaryota</taxon>
        <taxon>Metazoa</taxon>
        <taxon>Ecdysozoa</taxon>
        <taxon>Nematoda</taxon>
        <taxon>Chromadorea</taxon>
        <taxon>Rhabditida</taxon>
        <taxon>Rhabditina</taxon>
        <taxon>Rhabditomorpha</taxon>
        <taxon>Strongyloidea</taxon>
        <taxon>Trichostrongylidae</taxon>
        <taxon>Trichostrongylus</taxon>
    </lineage>
</organism>
<protein>
    <submittedName>
        <fullName evidence="2">Uncharacterized protein</fullName>
    </submittedName>
</protein>
<evidence type="ECO:0000313" key="2">
    <source>
        <dbReference type="EMBL" id="KAK5971495.1"/>
    </source>
</evidence>